<keyword evidence="8" id="KW-0862">Zinc</keyword>
<keyword evidence="4" id="KW-0690">Ribosome biogenesis</keyword>
<evidence type="ECO:0000313" key="16">
    <source>
        <dbReference type="Proteomes" id="UP001190640"/>
    </source>
</evidence>
<feature type="domain" description="C2H2-type" evidence="15">
    <location>
        <begin position="18"/>
        <end position="40"/>
    </location>
</feature>
<feature type="domain" description="C2H2-type" evidence="15">
    <location>
        <begin position="81"/>
        <end position="103"/>
    </location>
</feature>
<comment type="function">
    <text evidence="11">Pre-60S-associated cytoplasmic factor involved in the cytoplasmic maturation of the 60S subunit.</text>
</comment>
<keyword evidence="16" id="KW-1185">Reference proteome</keyword>
<keyword evidence="3" id="KW-0963">Cytoplasm</keyword>
<dbReference type="FunFam" id="3.30.160.60:FF:000915">
    <property type="entry name" value="Zinc finger protein 622"/>
    <property type="match status" value="1"/>
</dbReference>
<dbReference type="Proteomes" id="UP001190640">
    <property type="component" value="Chromosome 7"/>
</dbReference>
<evidence type="ECO:0000256" key="14">
    <source>
        <dbReference type="SAM" id="MobiDB-lite"/>
    </source>
</evidence>
<dbReference type="GeneID" id="129333424"/>
<dbReference type="GO" id="GO:0003676">
    <property type="term" value="F:nucleic acid binding"/>
    <property type="evidence" value="ECO:0007669"/>
    <property type="project" value="InterPro"/>
</dbReference>
<gene>
    <name evidence="17" type="primary">ZNF622</name>
</gene>
<dbReference type="InterPro" id="IPR013087">
    <property type="entry name" value="Znf_C2H2_type"/>
</dbReference>
<evidence type="ECO:0000259" key="15">
    <source>
        <dbReference type="PROSITE" id="PS00028"/>
    </source>
</evidence>
<accession>A0AA97JQ94</accession>
<feature type="compositionally biased region" description="Acidic residues" evidence="14">
    <location>
        <begin position="205"/>
        <end position="245"/>
    </location>
</feature>
<dbReference type="GO" id="GO:0030687">
    <property type="term" value="C:preribosome, large subunit precursor"/>
    <property type="evidence" value="ECO:0007669"/>
    <property type="project" value="TreeGrafter"/>
</dbReference>
<name>A0AA97JQ94_EUBMA</name>
<sequence>MSSESAASAPAGMASYTCIACRVAFKDADVQRAHYKTDWHRYNLKRKVADMPPVTAENFQERVLAQRAGLEEQNKATATYCTACSKRFSNFNAYENHLKSKKHLELEKKAVQAVSKKVELMNEKNLEKGLTQENVDKDAMNAAIQQAIKAQPSSSPKKTSGLASNTAGSPVAAESSSSQQNRERAEKPPRVHWFEQQVKKLARESEDEGQEEEEDMEEGWEDVNSDEDVESEEEQMEGNDKEVEESAAGQSHLSADAIPVTNCLFCSHHSSSLMKNVAHMTKDHSFFIPDIEYLVDLRGLIKYLGEKVGIGKVCLWCNEKGKSFYTTESVQAHMNDKSHCKLFTEGDAALEFADFYDFRSSYPDYQEGEDAEMSKELPSEKNIEYDDESMELILPSGARIGHRSLMRYYKQRFGSSRALAVGKNKQTVGRVLQQYKALGWTGSTGAALVRERDMQYLQRMKAKWMLKTSLQNNATKQMHFRMQVRF</sequence>
<evidence type="ECO:0000256" key="9">
    <source>
        <dbReference type="ARBA" id="ARBA00023242"/>
    </source>
</evidence>
<keyword evidence="9" id="KW-0539">Nucleus</keyword>
<dbReference type="AlphaFoldDB" id="A0AA97JQ94"/>
<dbReference type="CTD" id="90441"/>
<evidence type="ECO:0000256" key="8">
    <source>
        <dbReference type="ARBA" id="ARBA00022833"/>
    </source>
</evidence>
<evidence type="ECO:0000256" key="6">
    <source>
        <dbReference type="ARBA" id="ARBA00022737"/>
    </source>
</evidence>
<dbReference type="GO" id="GO:0005737">
    <property type="term" value="C:cytoplasm"/>
    <property type="evidence" value="ECO:0007669"/>
    <property type="project" value="UniProtKB-SubCell"/>
</dbReference>
<evidence type="ECO:0000256" key="5">
    <source>
        <dbReference type="ARBA" id="ARBA00022723"/>
    </source>
</evidence>
<dbReference type="InterPro" id="IPR041661">
    <property type="entry name" value="ZN622/Rei1/Reh1_Znf-C2H2"/>
</dbReference>
<evidence type="ECO:0000256" key="13">
    <source>
        <dbReference type="ARBA" id="ARBA00078728"/>
    </source>
</evidence>
<dbReference type="KEGG" id="emc:129333424"/>
<dbReference type="SMART" id="SM00355">
    <property type="entry name" value="ZnF_C2H2"/>
    <property type="match status" value="4"/>
</dbReference>
<keyword evidence="7" id="KW-0863">Zinc-finger</keyword>
<evidence type="ECO:0000313" key="17">
    <source>
        <dbReference type="RefSeq" id="XP_054841044.1"/>
    </source>
</evidence>
<dbReference type="InterPro" id="IPR022755">
    <property type="entry name" value="Znf_C2H2_jaz"/>
</dbReference>
<dbReference type="PANTHER" id="PTHR13182:SF8">
    <property type="entry name" value="CYTOPLASMIC 60S SUBUNIT BIOGENESIS FACTOR ZNF622"/>
    <property type="match status" value="1"/>
</dbReference>
<dbReference type="SMART" id="SM00451">
    <property type="entry name" value="ZnF_U1"/>
    <property type="match status" value="2"/>
</dbReference>
<protein>
    <recommendedName>
        <fullName evidence="12">Cytoplasmic 60S subunit biogenesis factor ZNF622</fullName>
    </recommendedName>
    <alternativeName>
        <fullName evidence="13">Zinc finger protein 622</fullName>
    </alternativeName>
</protein>
<dbReference type="GO" id="GO:0008270">
    <property type="term" value="F:zinc ion binding"/>
    <property type="evidence" value="ECO:0007669"/>
    <property type="project" value="UniProtKB-KW"/>
</dbReference>
<dbReference type="GO" id="GO:0042273">
    <property type="term" value="P:ribosomal large subunit biogenesis"/>
    <property type="evidence" value="ECO:0007669"/>
    <property type="project" value="UniProtKB-ARBA"/>
</dbReference>
<evidence type="ECO:0000256" key="7">
    <source>
        <dbReference type="ARBA" id="ARBA00022771"/>
    </source>
</evidence>
<dbReference type="RefSeq" id="XP_054841044.1">
    <property type="nucleotide sequence ID" value="XM_054985069.1"/>
</dbReference>
<dbReference type="PROSITE" id="PS00028">
    <property type="entry name" value="ZINC_FINGER_C2H2_1"/>
    <property type="match status" value="2"/>
</dbReference>
<dbReference type="InterPro" id="IPR003604">
    <property type="entry name" value="Matrin/U1-like-C_Znf_C2H2"/>
</dbReference>
<evidence type="ECO:0000256" key="10">
    <source>
        <dbReference type="ARBA" id="ARBA00034126"/>
    </source>
</evidence>
<evidence type="ECO:0000256" key="4">
    <source>
        <dbReference type="ARBA" id="ARBA00022517"/>
    </source>
</evidence>
<comment type="similarity">
    <text evidence="10">Belongs to the REI1 family.</text>
</comment>
<proteinExistence type="inferred from homology"/>
<evidence type="ECO:0000256" key="2">
    <source>
        <dbReference type="ARBA" id="ARBA00004496"/>
    </source>
</evidence>
<dbReference type="GO" id="GO:0005634">
    <property type="term" value="C:nucleus"/>
    <property type="evidence" value="ECO:0007669"/>
    <property type="project" value="UniProtKB-SubCell"/>
</dbReference>
<evidence type="ECO:0000256" key="11">
    <source>
        <dbReference type="ARBA" id="ARBA00059765"/>
    </source>
</evidence>
<comment type="subcellular location">
    <subcellularLocation>
        <location evidence="2">Cytoplasm</location>
    </subcellularLocation>
    <subcellularLocation>
        <location evidence="1">Nucleus</location>
    </subcellularLocation>
</comment>
<evidence type="ECO:0000256" key="1">
    <source>
        <dbReference type="ARBA" id="ARBA00004123"/>
    </source>
</evidence>
<dbReference type="InterPro" id="IPR036236">
    <property type="entry name" value="Znf_C2H2_sf"/>
</dbReference>
<feature type="region of interest" description="Disordered" evidence="14">
    <location>
        <begin position="147"/>
        <end position="251"/>
    </location>
</feature>
<keyword evidence="5" id="KW-0479">Metal-binding</keyword>
<feature type="compositionally biased region" description="Polar residues" evidence="14">
    <location>
        <begin position="151"/>
        <end position="180"/>
    </location>
</feature>
<dbReference type="SUPFAM" id="SSF57667">
    <property type="entry name" value="beta-beta-alpha zinc fingers"/>
    <property type="match status" value="3"/>
</dbReference>
<evidence type="ECO:0000256" key="12">
    <source>
        <dbReference type="ARBA" id="ARBA00071731"/>
    </source>
</evidence>
<feature type="compositionally biased region" description="Basic and acidic residues" evidence="14">
    <location>
        <begin position="181"/>
        <end position="204"/>
    </location>
</feature>
<dbReference type="InterPro" id="IPR040025">
    <property type="entry name" value="Znf622/Rei1/Reh1"/>
</dbReference>
<dbReference type="Gene3D" id="3.30.160.60">
    <property type="entry name" value="Classic Zinc Finger"/>
    <property type="match status" value="1"/>
</dbReference>
<organism evidence="16 17">
    <name type="scientific">Eublepharis macularius</name>
    <name type="common">Leopard gecko</name>
    <name type="synonym">Cyrtodactylus macularius</name>
    <dbReference type="NCBI Taxonomy" id="481883"/>
    <lineage>
        <taxon>Eukaryota</taxon>
        <taxon>Metazoa</taxon>
        <taxon>Chordata</taxon>
        <taxon>Craniata</taxon>
        <taxon>Vertebrata</taxon>
        <taxon>Euteleostomi</taxon>
        <taxon>Lepidosauria</taxon>
        <taxon>Squamata</taxon>
        <taxon>Bifurcata</taxon>
        <taxon>Gekkota</taxon>
        <taxon>Eublepharidae</taxon>
        <taxon>Eublepharinae</taxon>
        <taxon>Eublepharis</taxon>
    </lineage>
</organism>
<keyword evidence="6" id="KW-0677">Repeat</keyword>
<evidence type="ECO:0000256" key="3">
    <source>
        <dbReference type="ARBA" id="ARBA00022490"/>
    </source>
</evidence>
<dbReference type="Pfam" id="PF12756">
    <property type="entry name" value="zf-C2H2_2"/>
    <property type="match status" value="1"/>
</dbReference>
<dbReference type="PANTHER" id="PTHR13182">
    <property type="entry name" value="ZINC FINGER PROTEIN 622"/>
    <property type="match status" value="1"/>
</dbReference>
<dbReference type="Pfam" id="PF12171">
    <property type="entry name" value="zf-C2H2_jaz"/>
    <property type="match status" value="1"/>
</dbReference>
<reference evidence="17" key="1">
    <citation type="submission" date="2025-08" db="UniProtKB">
        <authorList>
            <consortium name="RefSeq"/>
        </authorList>
    </citation>
    <scope>IDENTIFICATION</scope>
    <source>
        <tissue evidence="17">Blood</tissue>
    </source>
</reference>